<evidence type="ECO:0008006" key="3">
    <source>
        <dbReference type="Google" id="ProtNLM"/>
    </source>
</evidence>
<dbReference type="PANTHER" id="PTHR28630">
    <property type="match status" value="1"/>
</dbReference>
<comment type="caution">
    <text evidence="1">The sequence shown here is derived from an EMBL/GenBank/DDBJ whole genome shotgun (WGS) entry which is preliminary data.</text>
</comment>
<gene>
    <name evidence="1" type="ORF">EIP91_004963</name>
</gene>
<dbReference type="Proteomes" id="UP000292702">
    <property type="component" value="Unassembled WGS sequence"/>
</dbReference>
<dbReference type="OrthoDB" id="40334at2759"/>
<dbReference type="InterPro" id="IPR036249">
    <property type="entry name" value="Thioredoxin-like_sf"/>
</dbReference>
<dbReference type="InterPro" id="IPR032801">
    <property type="entry name" value="PXL2A/B/C"/>
</dbReference>
<sequence length="221" mass="24729">MTTEDIAKPLEVGAIEDAKKMKVKDKDGNEVTFGSLLEKQDSIVVFIRHFFCGVNASLSLAHVNTIDSSATYSQAFAEALASVRPEALEKADKQLFLVGCGEPELIEYYHEKTGFKYPIYADPKRAIFTKFGLVKNINITPKGETKRSYLPTSMVMSTLTNLWRGPMHNPTYVGKQGHIPQNGGDFVFTKDGTCTFSWRMRHTQDHVEVADLMREAGVEFP</sequence>
<dbReference type="AlphaFoldDB" id="A0A4R0R7W4"/>
<accession>A0A4R0R7W4</accession>
<keyword evidence="2" id="KW-1185">Reference proteome</keyword>
<dbReference type="STRING" id="92696.A0A4R0R7W4"/>
<proteinExistence type="predicted"/>
<dbReference type="Pfam" id="PF13911">
    <property type="entry name" value="AhpC-TSA_2"/>
    <property type="match status" value="1"/>
</dbReference>
<name>A0A4R0R7W4_9APHY</name>
<dbReference type="SUPFAM" id="SSF52833">
    <property type="entry name" value="Thioredoxin-like"/>
    <property type="match status" value="1"/>
</dbReference>
<organism evidence="1 2">
    <name type="scientific">Steccherinum ochraceum</name>
    <dbReference type="NCBI Taxonomy" id="92696"/>
    <lineage>
        <taxon>Eukaryota</taxon>
        <taxon>Fungi</taxon>
        <taxon>Dikarya</taxon>
        <taxon>Basidiomycota</taxon>
        <taxon>Agaricomycotina</taxon>
        <taxon>Agaricomycetes</taxon>
        <taxon>Polyporales</taxon>
        <taxon>Steccherinaceae</taxon>
        <taxon>Steccherinum</taxon>
    </lineage>
</organism>
<dbReference type="CDD" id="cd02970">
    <property type="entry name" value="PRX_like2"/>
    <property type="match status" value="1"/>
</dbReference>
<dbReference type="EMBL" id="RWJN01000276">
    <property type="protein sequence ID" value="TCD63780.1"/>
    <property type="molecule type" value="Genomic_DNA"/>
</dbReference>
<dbReference type="Gene3D" id="3.40.30.10">
    <property type="entry name" value="Glutaredoxin"/>
    <property type="match status" value="1"/>
</dbReference>
<dbReference type="PANTHER" id="PTHR28630:SF3">
    <property type="entry name" value="PEROXIREDOXIN-LIKE 2C"/>
    <property type="match status" value="1"/>
</dbReference>
<evidence type="ECO:0000313" key="2">
    <source>
        <dbReference type="Proteomes" id="UP000292702"/>
    </source>
</evidence>
<evidence type="ECO:0000313" key="1">
    <source>
        <dbReference type="EMBL" id="TCD63780.1"/>
    </source>
</evidence>
<reference evidence="1 2" key="1">
    <citation type="submission" date="2018-11" db="EMBL/GenBank/DDBJ databases">
        <title>Genome assembly of Steccherinum ochraceum LE-BIN_3174, the white-rot fungus of the Steccherinaceae family (The Residual Polyporoid clade, Polyporales, Basidiomycota).</title>
        <authorList>
            <person name="Fedorova T.V."/>
            <person name="Glazunova O.A."/>
            <person name="Landesman E.O."/>
            <person name="Moiseenko K.V."/>
            <person name="Psurtseva N.V."/>
            <person name="Savinova O.S."/>
            <person name="Shakhova N.V."/>
            <person name="Tyazhelova T.V."/>
            <person name="Vasina D.V."/>
        </authorList>
    </citation>
    <scope>NUCLEOTIDE SEQUENCE [LARGE SCALE GENOMIC DNA]</scope>
    <source>
        <strain evidence="1 2">LE-BIN_3174</strain>
    </source>
</reference>
<protein>
    <recommendedName>
        <fullName evidence="3">Thioredoxin domain-containing protein</fullName>
    </recommendedName>
</protein>